<gene>
    <name evidence="2" type="ORF">CSAL01_09775</name>
</gene>
<protein>
    <submittedName>
        <fullName evidence="2">Uncharacterized protein</fullName>
    </submittedName>
</protein>
<dbReference type="EMBL" id="JFFI01001529">
    <property type="protein sequence ID" value="KXH59270.1"/>
    <property type="molecule type" value="Genomic_DNA"/>
</dbReference>
<reference evidence="2 3" key="1">
    <citation type="submission" date="2014-02" db="EMBL/GenBank/DDBJ databases">
        <title>The genome sequence of Colletotrichum salicis CBS 607.94.</title>
        <authorList>
            <person name="Baroncelli R."/>
            <person name="Thon M.R."/>
        </authorList>
    </citation>
    <scope>NUCLEOTIDE SEQUENCE [LARGE SCALE GENOMIC DNA]</scope>
    <source>
        <strain evidence="2 3">CBS 607.94</strain>
    </source>
</reference>
<dbReference type="AlphaFoldDB" id="A0A135UFT0"/>
<evidence type="ECO:0000313" key="2">
    <source>
        <dbReference type="EMBL" id="KXH59270.1"/>
    </source>
</evidence>
<keyword evidence="1" id="KW-1133">Transmembrane helix</keyword>
<name>A0A135UFT0_9PEZI</name>
<keyword evidence="1" id="KW-0812">Transmembrane</keyword>
<feature type="transmembrane region" description="Helical" evidence="1">
    <location>
        <begin position="71"/>
        <end position="95"/>
    </location>
</feature>
<keyword evidence="1" id="KW-0472">Membrane</keyword>
<sequence length="406" mass="44697">MRKRGRKSLRSHYGRVCGLIGRLAATVVEASGWGDAVTDVKKTGSRVLGLEGRRERGDWMRKQARRAGWENLAGTPAVLLFLIPLPASFFSVLIFPPTVGQRLPPGVPFSIRTPRYGYLVQVWSFNSKELAMFIPSNWLRPRIRPPPLHTPCPPREPESWPLHFTGSASILSDHPGSLDPLCSAGCVSGCYGAVPLYELFLVFTRCSTRWPSSKYDATEHGIGYRLQSIANLVFPPSSIILNNLGPGRRYDHPLCWQENPGQLQHTGWGSKMAQWSMGAYLISHVCAPSVTQPPPPWAEMTRCFLCECAGQKSAWWASLKIIADRAWILVGNTLFKAQKNSHVGFPCFTQAPRIQLPTSPPIRPPATKLPTLCFLGTPSDGAVTAPLVEMMSCKIAILGITAVTDS</sequence>
<keyword evidence="3" id="KW-1185">Reference proteome</keyword>
<accession>A0A135UFT0</accession>
<evidence type="ECO:0000313" key="3">
    <source>
        <dbReference type="Proteomes" id="UP000070121"/>
    </source>
</evidence>
<comment type="caution">
    <text evidence="2">The sequence shown here is derived from an EMBL/GenBank/DDBJ whole genome shotgun (WGS) entry which is preliminary data.</text>
</comment>
<organism evidence="2 3">
    <name type="scientific">Colletotrichum salicis</name>
    <dbReference type="NCBI Taxonomy" id="1209931"/>
    <lineage>
        <taxon>Eukaryota</taxon>
        <taxon>Fungi</taxon>
        <taxon>Dikarya</taxon>
        <taxon>Ascomycota</taxon>
        <taxon>Pezizomycotina</taxon>
        <taxon>Sordariomycetes</taxon>
        <taxon>Hypocreomycetidae</taxon>
        <taxon>Glomerellales</taxon>
        <taxon>Glomerellaceae</taxon>
        <taxon>Colletotrichum</taxon>
        <taxon>Colletotrichum acutatum species complex</taxon>
    </lineage>
</organism>
<evidence type="ECO:0000256" key="1">
    <source>
        <dbReference type="SAM" id="Phobius"/>
    </source>
</evidence>
<proteinExistence type="predicted"/>
<dbReference type="Proteomes" id="UP000070121">
    <property type="component" value="Unassembled WGS sequence"/>
</dbReference>